<reference evidence="6" key="1">
    <citation type="submission" date="2017-09" db="EMBL/GenBank/DDBJ databases">
        <title>Polyketide synthases of a Diaporthe helianthi virulent isolate.</title>
        <authorList>
            <person name="Baroncelli R."/>
        </authorList>
    </citation>
    <scope>NUCLEOTIDE SEQUENCE [LARGE SCALE GENOMIC DNA]</scope>
    <source>
        <strain evidence="6">7/96</strain>
    </source>
</reference>
<dbReference type="Pfam" id="PF00648">
    <property type="entry name" value="Peptidase_C2"/>
    <property type="match status" value="1"/>
</dbReference>
<dbReference type="Proteomes" id="UP000094444">
    <property type="component" value="Unassembled WGS sequence"/>
</dbReference>
<dbReference type="GO" id="GO:0004198">
    <property type="term" value="F:calcium-dependent cysteine-type endopeptidase activity"/>
    <property type="evidence" value="ECO:0007669"/>
    <property type="project" value="InterPro"/>
</dbReference>
<dbReference type="InterPro" id="IPR000169">
    <property type="entry name" value="Pept_cys_AS"/>
</dbReference>
<protein>
    <recommendedName>
        <fullName evidence="5">Calpain catalytic domain-containing protein</fullName>
    </recommendedName>
</protein>
<dbReference type="PANTHER" id="PTHR10183">
    <property type="entry name" value="CALPAIN"/>
    <property type="match status" value="1"/>
</dbReference>
<dbReference type="CDD" id="cd00044">
    <property type="entry name" value="CysPc"/>
    <property type="match status" value="1"/>
</dbReference>
<feature type="compositionally biased region" description="Basic and acidic residues" evidence="4">
    <location>
        <begin position="977"/>
        <end position="1025"/>
    </location>
</feature>
<feature type="compositionally biased region" description="Basic residues" evidence="4">
    <location>
        <begin position="25"/>
        <end position="37"/>
    </location>
</feature>
<feature type="domain" description="Calpain catalytic" evidence="5">
    <location>
        <begin position="187"/>
        <end position="480"/>
    </location>
</feature>
<dbReference type="EMBL" id="MAVT02000562">
    <property type="protein sequence ID" value="POS74894.1"/>
    <property type="molecule type" value="Genomic_DNA"/>
</dbReference>
<dbReference type="FunFam" id="3.90.70.10:FF:000072">
    <property type="entry name" value="Cysteine proteinase"/>
    <property type="match status" value="1"/>
</dbReference>
<evidence type="ECO:0000256" key="1">
    <source>
        <dbReference type="ARBA" id="ARBA00007623"/>
    </source>
</evidence>
<feature type="compositionally biased region" description="Polar residues" evidence="4">
    <location>
        <begin position="860"/>
        <end position="872"/>
    </location>
</feature>
<dbReference type="InterPro" id="IPR022684">
    <property type="entry name" value="Calpain_cysteine_protease"/>
</dbReference>
<evidence type="ECO:0000256" key="3">
    <source>
        <dbReference type="PROSITE-ProRule" id="PRU00239"/>
    </source>
</evidence>
<evidence type="ECO:0000259" key="5">
    <source>
        <dbReference type="PROSITE" id="PS50203"/>
    </source>
</evidence>
<keyword evidence="3" id="KW-0788">Thiol protease</keyword>
<keyword evidence="3" id="KW-0645">Protease</keyword>
<dbReference type="PROSITE" id="PS50203">
    <property type="entry name" value="CALPAIN_CAT"/>
    <property type="match status" value="1"/>
</dbReference>
<comment type="caution">
    <text evidence="6">The sequence shown here is derived from an EMBL/GenBank/DDBJ whole genome shotgun (WGS) entry which is preliminary data.</text>
</comment>
<feature type="compositionally biased region" description="Basic and acidic residues" evidence="4">
    <location>
        <begin position="638"/>
        <end position="652"/>
    </location>
</feature>
<feature type="region of interest" description="Disordered" evidence="4">
    <location>
        <begin position="735"/>
        <end position="895"/>
    </location>
</feature>
<dbReference type="GO" id="GO:0006508">
    <property type="term" value="P:proteolysis"/>
    <property type="evidence" value="ECO:0007669"/>
    <property type="project" value="UniProtKB-KW"/>
</dbReference>
<evidence type="ECO:0000256" key="4">
    <source>
        <dbReference type="SAM" id="MobiDB-lite"/>
    </source>
</evidence>
<evidence type="ECO:0000313" key="6">
    <source>
        <dbReference type="EMBL" id="POS74894.1"/>
    </source>
</evidence>
<dbReference type="PANTHER" id="PTHR10183:SF397">
    <property type="entry name" value="CALPAIN CATALYTIC DOMAIN-CONTAINING PROTEIN"/>
    <property type="match status" value="1"/>
</dbReference>
<dbReference type="OrthoDB" id="424753at2759"/>
<evidence type="ECO:0000256" key="2">
    <source>
        <dbReference type="PIRSR" id="PIRSR622684-1"/>
    </source>
</evidence>
<name>A0A2P5HXB5_DIAHE</name>
<feature type="active site" evidence="2 3">
    <location>
        <position position="400"/>
    </location>
</feature>
<dbReference type="SUPFAM" id="SSF54001">
    <property type="entry name" value="Cysteine proteinases"/>
    <property type="match status" value="1"/>
</dbReference>
<dbReference type="Gene3D" id="3.90.70.10">
    <property type="entry name" value="Cysteine proteinases"/>
    <property type="match status" value="1"/>
</dbReference>
<keyword evidence="3" id="KW-0378">Hydrolase</keyword>
<dbReference type="PRINTS" id="PR00704">
    <property type="entry name" value="CALPAIN"/>
</dbReference>
<organism evidence="6 7">
    <name type="scientific">Diaporthe helianthi</name>
    <dbReference type="NCBI Taxonomy" id="158607"/>
    <lineage>
        <taxon>Eukaryota</taxon>
        <taxon>Fungi</taxon>
        <taxon>Dikarya</taxon>
        <taxon>Ascomycota</taxon>
        <taxon>Pezizomycotina</taxon>
        <taxon>Sordariomycetes</taxon>
        <taxon>Sordariomycetidae</taxon>
        <taxon>Diaporthales</taxon>
        <taxon>Diaporthaceae</taxon>
        <taxon>Diaporthe</taxon>
    </lineage>
</organism>
<dbReference type="STRING" id="158607.A0A2P5HXB5"/>
<dbReference type="InterPro" id="IPR001300">
    <property type="entry name" value="Peptidase_C2_calpain_cat"/>
</dbReference>
<dbReference type="InterPro" id="IPR038765">
    <property type="entry name" value="Papain-like_cys_pep_sf"/>
</dbReference>
<dbReference type="AlphaFoldDB" id="A0A2P5HXB5"/>
<dbReference type="SMART" id="SM00230">
    <property type="entry name" value="CysPc"/>
    <property type="match status" value="1"/>
</dbReference>
<dbReference type="InParanoid" id="A0A2P5HXB5"/>
<feature type="region of interest" description="Disordered" evidence="4">
    <location>
        <begin position="923"/>
        <end position="1034"/>
    </location>
</feature>
<feature type="active site" evidence="2 3">
    <location>
        <position position="421"/>
    </location>
</feature>
<feature type="compositionally biased region" description="Basic and acidic residues" evidence="4">
    <location>
        <begin position="660"/>
        <end position="722"/>
    </location>
</feature>
<feature type="compositionally biased region" description="Acidic residues" evidence="4">
    <location>
        <begin position="846"/>
        <end position="859"/>
    </location>
</feature>
<comment type="similarity">
    <text evidence="1">Belongs to the peptidase C2 family.</text>
</comment>
<gene>
    <name evidence="6" type="ORF">DHEL01_v206720</name>
</gene>
<feature type="region of interest" description="Disordered" evidence="4">
    <location>
        <begin position="1"/>
        <end position="75"/>
    </location>
</feature>
<proteinExistence type="inferred from homology"/>
<feature type="compositionally biased region" description="Low complexity" evidence="4">
    <location>
        <begin position="783"/>
        <end position="798"/>
    </location>
</feature>
<feature type="compositionally biased region" description="Low complexity" evidence="4">
    <location>
        <begin position="745"/>
        <end position="755"/>
    </location>
</feature>
<keyword evidence="7" id="KW-1185">Reference proteome</keyword>
<dbReference type="PROSITE" id="PS00139">
    <property type="entry name" value="THIOL_PROTEASE_CYS"/>
    <property type="match status" value="1"/>
</dbReference>
<feature type="region of interest" description="Disordered" evidence="4">
    <location>
        <begin position="638"/>
        <end position="722"/>
    </location>
</feature>
<accession>A0A2P5HXB5</accession>
<evidence type="ECO:0000313" key="7">
    <source>
        <dbReference type="Proteomes" id="UP000094444"/>
    </source>
</evidence>
<sequence length="1034" mass="114962">MGRNSHLDVVFSDSDSESCLPPSPRRSHRERRSHKKTSSTAQRVYAPAPQVAGGGGGDSQEKKKKTKATPPQESIDKIWEKFSRKKFNKALRVLPSSPTSASTSIERGNELLGAGYERAAEECRRRVQKIISECRRINTRYRDPGWDIDWDFKWEKGYCLNSLGSTKFKVDDSNLANPSANIPKAVKRVHEIFKKPTFMENILPGDIKQGNLGDCWLIASLTGLANVPDGIKRICVEYDTKIGIYGFVFYRDGEWIYSIVDDKLFLKSPCWDSKSMQRDLLKQIDREDVESVYRETYQTGSKALFFGQNKDQNETWVPLLEKAYAKAHGDYGSLHGGWIGEALEDLSGGVTTELLASDIFDTDAFWEMELSKVNQEFLFGCSTGLLDGGYGERDGISEGHAYVIMEARTLKDGTRLCKLRNPWGHVKKGNWEGAWSDGSKEWTTDVKQELDHTFGSDSTFWISYEDLLRKYQHFDRTRLFRDPDWRSCQRWAGVEVPWKPQYNEKFLIKLTRESPIVLVLSQLDTRYFRGLQGEYNFRLHFRLHEEGSPGAEDYIVRSHGNYLMDRSVSVELPSMPPGKYVVFISVVGERDNGVYSTEESIKKECKDRSQNEKLAQVGEAYDLAHSKAARHLKKLSEARMKAEGKKASESRRKERRKNWERRQAGRDVKAKQAKKNEEKKQKLKAEKKAKAEAEKKAKADAEKAQAEKKAAEEKAAKEAADMKAEIQALAEQTRLLRAGMEADNTSVTSSSSSGTAQNTPQDSPRAEAAQPVSNGQDTKVEVPPATSSTTSAPISDASKPPITVTQPQAAPGDKPTELKIHCCSCSNVKKAPEPAADSDGYSSDSPVEDYENLYEEDDTTSALLPTSPDTPTSAKDKDGKSDDEDADTPDPWNAIAIVGFRVYSKDKDLELRVIMEGGLLEQDGMGTLGEADLDNGVANAGGQRGKQAEGDAENTQNPGIVGKRGDSSNVGGTSNDADDKGEGYGDKEADSSSIDGDRVAHYRTIIERKTSEYGRVMEDKGKGGDESVEPGEGT</sequence>
<feature type="active site" evidence="2 3">
    <location>
        <position position="215"/>
    </location>
</feature>